<feature type="transmembrane region" description="Helical" evidence="7">
    <location>
        <begin position="140"/>
        <end position="169"/>
    </location>
</feature>
<dbReference type="Proteomes" id="UP001265746">
    <property type="component" value="Unassembled WGS sequence"/>
</dbReference>
<dbReference type="GO" id="GO:0016020">
    <property type="term" value="C:membrane"/>
    <property type="evidence" value="ECO:0007669"/>
    <property type="project" value="UniProtKB-SubCell"/>
</dbReference>
<feature type="transmembrane region" description="Helical" evidence="7">
    <location>
        <begin position="20"/>
        <end position="44"/>
    </location>
</feature>
<reference evidence="9" key="1">
    <citation type="submission" date="2023-06" db="EMBL/GenBank/DDBJ databases">
        <authorList>
            <person name="Noh H."/>
        </authorList>
    </citation>
    <scope>NUCLEOTIDE SEQUENCE</scope>
    <source>
        <strain evidence="9">DUCC20226</strain>
    </source>
</reference>
<dbReference type="PANTHER" id="PTHR33048:SF47">
    <property type="entry name" value="INTEGRAL MEMBRANE PROTEIN-RELATED"/>
    <property type="match status" value="1"/>
</dbReference>
<gene>
    <name evidence="9" type="ORF">N8I77_000796</name>
</gene>
<sequence>MTTEGSNPPLPDPSTLPHDSFVPNVIVCAVVTWVIAAIFVALRFYTRTRIISVIGWSDWFIFASWFFSCGVTASAIEQTQRGMGRHVYDYDWLGSLIPFQRAAWYGVLFYTLSLGFSKVSMVLLYLSLFSYHWIRVAGRIVLAGVVIATLWMLCIVFTACVPLEAYWVYSLREQAYCQPQNMWWASVGLHMSTDFIIFALPLPVLPTLRMPRRQKWMLFLIFSLGFFVCIVSIVRLLQLLETENHPSIDFSYDSTDLVYWTSIEVHGAIVCACAVTLKPLLNQWMPQWFSLRRNEYLGQQPAPLTIGQERSRGKLQNPDLETTGHDSWTAGRSSKDVESGSVGGSHAEALDNFQLEDESSTQGGSAYSAPAIHLSELPPESRRLAIANRDAPHYTPLPPPKARTRSLSASRGMAVGAFLDDSSIRRQNYISDTGHQRSLTSPDFYDSSSERTDWDLEQTVSAGSTSWRG</sequence>
<feature type="transmembrane region" description="Helical" evidence="7">
    <location>
        <begin position="216"/>
        <end position="237"/>
    </location>
</feature>
<feature type="region of interest" description="Disordered" evidence="6">
    <location>
        <begin position="389"/>
        <end position="409"/>
    </location>
</feature>
<feature type="transmembrane region" description="Helical" evidence="7">
    <location>
        <begin position="181"/>
        <end position="204"/>
    </location>
</feature>
<dbReference type="EMBL" id="JAUJFL010000001">
    <property type="protein sequence ID" value="KAK2613928.1"/>
    <property type="molecule type" value="Genomic_DNA"/>
</dbReference>
<accession>A0AAD9SMU9</accession>
<feature type="domain" description="Rhodopsin" evidence="8">
    <location>
        <begin position="42"/>
        <end position="282"/>
    </location>
</feature>
<proteinExistence type="inferred from homology"/>
<feature type="transmembrane region" description="Helical" evidence="7">
    <location>
        <begin position="102"/>
        <end position="128"/>
    </location>
</feature>
<dbReference type="PANTHER" id="PTHR33048">
    <property type="entry name" value="PTH11-LIKE INTEGRAL MEMBRANE PROTEIN (AFU_ORTHOLOGUE AFUA_5G11245)"/>
    <property type="match status" value="1"/>
</dbReference>
<evidence type="ECO:0000259" key="8">
    <source>
        <dbReference type="Pfam" id="PF20684"/>
    </source>
</evidence>
<feature type="compositionally biased region" description="Polar residues" evidence="6">
    <location>
        <begin position="458"/>
        <end position="469"/>
    </location>
</feature>
<evidence type="ECO:0000256" key="4">
    <source>
        <dbReference type="ARBA" id="ARBA00023136"/>
    </source>
</evidence>
<feature type="region of interest" description="Disordered" evidence="6">
    <location>
        <begin position="307"/>
        <end position="345"/>
    </location>
</feature>
<feature type="region of interest" description="Disordered" evidence="6">
    <location>
        <begin position="429"/>
        <end position="469"/>
    </location>
</feature>
<dbReference type="AlphaFoldDB" id="A0AAD9SMU9"/>
<feature type="transmembrane region" description="Helical" evidence="7">
    <location>
        <begin position="56"/>
        <end position="76"/>
    </location>
</feature>
<keyword evidence="3 7" id="KW-1133">Transmembrane helix</keyword>
<protein>
    <recommendedName>
        <fullName evidence="8">Rhodopsin domain-containing protein</fullName>
    </recommendedName>
</protein>
<keyword evidence="4 7" id="KW-0472">Membrane</keyword>
<evidence type="ECO:0000313" key="9">
    <source>
        <dbReference type="EMBL" id="KAK2613928.1"/>
    </source>
</evidence>
<evidence type="ECO:0000256" key="7">
    <source>
        <dbReference type="SAM" id="Phobius"/>
    </source>
</evidence>
<evidence type="ECO:0000256" key="3">
    <source>
        <dbReference type="ARBA" id="ARBA00022989"/>
    </source>
</evidence>
<comment type="subcellular location">
    <subcellularLocation>
        <location evidence="1">Membrane</location>
        <topology evidence="1">Multi-pass membrane protein</topology>
    </subcellularLocation>
</comment>
<keyword evidence="10" id="KW-1185">Reference proteome</keyword>
<dbReference type="InterPro" id="IPR052337">
    <property type="entry name" value="SAT4-like"/>
</dbReference>
<evidence type="ECO:0000256" key="5">
    <source>
        <dbReference type="ARBA" id="ARBA00038359"/>
    </source>
</evidence>
<dbReference type="InterPro" id="IPR049326">
    <property type="entry name" value="Rhodopsin_dom_fungi"/>
</dbReference>
<evidence type="ECO:0000256" key="6">
    <source>
        <dbReference type="SAM" id="MobiDB-lite"/>
    </source>
</evidence>
<feature type="compositionally biased region" description="Polar residues" evidence="6">
    <location>
        <begin position="429"/>
        <end position="441"/>
    </location>
</feature>
<evidence type="ECO:0000256" key="1">
    <source>
        <dbReference type="ARBA" id="ARBA00004141"/>
    </source>
</evidence>
<evidence type="ECO:0000313" key="10">
    <source>
        <dbReference type="Proteomes" id="UP001265746"/>
    </source>
</evidence>
<dbReference type="Pfam" id="PF20684">
    <property type="entry name" value="Fung_rhodopsin"/>
    <property type="match status" value="1"/>
</dbReference>
<organism evidence="9 10">
    <name type="scientific">Phomopsis amygdali</name>
    <name type="common">Fusicoccum amygdali</name>
    <dbReference type="NCBI Taxonomy" id="1214568"/>
    <lineage>
        <taxon>Eukaryota</taxon>
        <taxon>Fungi</taxon>
        <taxon>Dikarya</taxon>
        <taxon>Ascomycota</taxon>
        <taxon>Pezizomycotina</taxon>
        <taxon>Sordariomycetes</taxon>
        <taxon>Sordariomycetidae</taxon>
        <taxon>Diaporthales</taxon>
        <taxon>Diaporthaceae</taxon>
        <taxon>Diaporthe</taxon>
    </lineage>
</organism>
<keyword evidence="2 7" id="KW-0812">Transmembrane</keyword>
<comment type="similarity">
    <text evidence="5">Belongs to the SAT4 family.</text>
</comment>
<evidence type="ECO:0000256" key="2">
    <source>
        <dbReference type="ARBA" id="ARBA00022692"/>
    </source>
</evidence>
<name>A0AAD9SMU9_PHOAM</name>
<comment type="caution">
    <text evidence="9">The sequence shown here is derived from an EMBL/GenBank/DDBJ whole genome shotgun (WGS) entry which is preliminary data.</text>
</comment>